<sequence>MPNTGKPMMHWSYFLACSNKINQ</sequence>
<dbReference type="AlphaFoldDB" id="A0A2P2R4U7"/>
<name>A0A2P2R4U7_RHIMU</name>
<reference evidence="1" key="1">
    <citation type="submission" date="2018-02" db="EMBL/GenBank/DDBJ databases">
        <title>Rhizophora mucronata_Transcriptome.</title>
        <authorList>
            <person name="Meera S.P."/>
            <person name="Sreeshan A."/>
            <person name="Augustine A."/>
        </authorList>
    </citation>
    <scope>NUCLEOTIDE SEQUENCE</scope>
    <source>
        <tissue evidence="1">Leaf</tissue>
    </source>
</reference>
<dbReference type="EMBL" id="GGEC01093736">
    <property type="protein sequence ID" value="MBX74220.1"/>
    <property type="molecule type" value="Transcribed_RNA"/>
</dbReference>
<evidence type="ECO:0000313" key="1">
    <source>
        <dbReference type="EMBL" id="MBX74220.1"/>
    </source>
</evidence>
<accession>A0A2P2R4U7</accession>
<protein>
    <submittedName>
        <fullName evidence="1">Uncharacterized protein</fullName>
    </submittedName>
</protein>
<proteinExistence type="predicted"/>
<organism evidence="1">
    <name type="scientific">Rhizophora mucronata</name>
    <name type="common">Asiatic mangrove</name>
    <dbReference type="NCBI Taxonomy" id="61149"/>
    <lineage>
        <taxon>Eukaryota</taxon>
        <taxon>Viridiplantae</taxon>
        <taxon>Streptophyta</taxon>
        <taxon>Embryophyta</taxon>
        <taxon>Tracheophyta</taxon>
        <taxon>Spermatophyta</taxon>
        <taxon>Magnoliopsida</taxon>
        <taxon>eudicotyledons</taxon>
        <taxon>Gunneridae</taxon>
        <taxon>Pentapetalae</taxon>
        <taxon>rosids</taxon>
        <taxon>fabids</taxon>
        <taxon>Malpighiales</taxon>
        <taxon>Rhizophoraceae</taxon>
        <taxon>Rhizophora</taxon>
    </lineage>
</organism>